<reference evidence="1 2" key="1">
    <citation type="journal article" date="2020" name="Cell">
        <title>Large-Scale Comparative Analyses of Tick Genomes Elucidate Their Genetic Diversity and Vector Capacities.</title>
        <authorList>
            <consortium name="Tick Genome and Microbiome Consortium (TIGMIC)"/>
            <person name="Jia N."/>
            <person name="Wang J."/>
            <person name="Shi W."/>
            <person name="Du L."/>
            <person name="Sun Y."/>
            <person name="Zhan W."/>
            <person name="Jiang J.F."/>
            <person name="Wang Q."/>
            <person name="Zhang B."/>
            <person name="Ji P."/>
            <person name="Bell-Sakyi L."/>
            <person name="Cui X.M."/>
            <person name="Yuan T.T."/>
            <person name="Jiang B.G."/>
            <person name="Yang W.F."/>
            <person name="Lam T.T."/>
            <person name="Chang Q.C."/>
            <person name="Ding S.J."/>
            <person name="Wang X.J."/>
            <person name="Zhu J.G."/>
            <person name="Ruan X.D."/>
            <person name="Zhao L."/>
            <person name="Wei J.T."/>
            <person name="Ye R.Z."/>
            <person name="Que T.C."/>
            <person name="Du C.H."/>
            <person name="Zhou Y.H."/>
            <person name="Cheng J.X."/>
            <person name="Dai P.F."/>
            <person name="Guo W.B."/>
            <person name="Han X.H."/>
            <person name="Huang E.J."/>
            <person name="Li L.F."/>
            <person name="Wei W."/>
            <person name="Gao Y.C."/>
            <person name="Liu J.Z."/>
            <person name="Shao H.Z."/>
            <person name="Wang X."/>
            <person name="Wang C.C."/>
            <person name="Yang T.C."/>
            <person name="Huo Q.B."/>
            <person name="Li W."/>
            <person name="Chen H.Y."/>
            <person name="Chen S.E."/>
            <person name="Zhou L.G."/>
            <person name="Ni X.B."/>
            <person name="Tian J.H."/>
            <person name="Sheng Y."/>
            <person name="Liu T."/>
            <person name="Pan Y.S."/>
            <person name="Xia L.Y."/>
            <person name="Li J."/>
            <person name="Zhao F."/>
            <person name="Cao W.C."/>
        </authorList>
    </citation>
    <scope>NUCLEOTIDE SEQUENCE [LARGE SCALE GENOMIC DNA]</scope>
    <source>
        <strain evidence="1">Iper-2018</strain>
    </source>
</reference>
<proteinExistence type="predicted"/>
<dbReference type="EMBL" id="JABSTQ010009884">
    <property type="protein sequence ID" value="KAG0425149.1"/>
    <property type="molecule type" value="Genomic_DNA"/>
</dbReference>
<dbReference type="Proteomes" id="UP000805193">
    <property type="component" value="Unassembled WGS sequence"/>
</dbReference>
<organism evidence="1 2">
    <name type="scientific">Ixodes persulcatus</name>
    <name type="common">Taiga tick</name>
    <dbReference type="NCBI Taxonomy" id="34615"/>
    <lineage>
        <taxon>Eukaryota</taxon>
        <taxon>Metazoa</taxon>
        <taxon>Ecdysozoa</taxon>
        <taxon>Arthropoda</taxon>
        <taxon>Chelicerata</taxon>
        <taxon>Arachnida</taxon>
        <taxon>Acari</taxon>
        <taxon>Parasitiformes</taxon>
        <taxon>Ixodida</taxon>
        <taxon>Ixodoidea</taxon>
        <taxon>Ixodidae</taxon>
        <taxon>Ixodinae</taxon>
        <taxon>Ixodes</taxon>
    </lineage>
</organism>
<name>A0AC60PVJ8_IXOPE</name>
<sequence length="377" mass="41539">MPALIERPKMSLQMWAALKAHIMRERERKKQEQEADEAIERLRREQELKRKQDAMTLEEIKDQVSQSEKKLKELKDEKHQLFMQLKKVLHEDDTRRRALIKEANEMAAAAQAAANQAYASHHQALNAVGVNPPQPLYIQNLSRTPVLYKMSPQPPQGTSMNQQHPNCLKRTRSPSPPQSIPHSQTTYQPQFAYKAQVTAFGPKLVPYPTVSSGQTPVYYTAHHIVPANDAAAAAAAAATIYGTGYATSFTTAAPPQPHPTESALKQHVVAPPSSQGYAASHLPQAFQRPMTQQPLDHGGGKVSGGTAPQAAVYADDKFYVQTGVLQRAPVVGGSLTTGQPVVSVSRQVNGSFVSSQPQQQSSIQRHQYASQPNTRFY</sequence>
<accession>A0AC60PVJ8</accession>
<gene>
    <name evidence="1" type="ORF">HPB47_027679</name>
</gene>
<comment type="caution">
    <text evidence="1">The sequence shown here is derived from an EMBL/GenBank/DDBJ whole genome shotgun (WGS) entry which is preliminary data.</text>
</comment>
<evidence type="ECO:0000313" key="1">
    <source>
        <dbReference type="EMBL" id="KAG0425149.1"/>
    </source>
</evidence>
<protein>
    <submittedName>
        <fullName evidence="1">Uncharacterized protein</fullName>
    </submittedName>
</protein>
<evidence type="ECO:0000313" key="2">
    <source>
        <dbReference type="Proteomes" id="UP000805193"/>
    </source>
</evidence>
<keyword evidence="2" id="KW-1185">Reference proteome</keyword>